<dbReference type="Gene3D" id="3.30.420.10">
    <property type="entry name" value="Ribonuclease H-like superfamily/Ribonuclease H"/>
    <property type="match status" value="1"/>
</dbReference>
<dbReference type="PANTHER" id="PTHR47074">
    <property type="entry name" value="BNAC02G40300D PROTEIN"/>
    <property type="match status" value="1"/>
</dbReference>
<dbReference type="GO" id="GO:0004523">
    <property type="term" value="F:RNA-DNA hybrid ribonuclease activity"/>
    <property type="evidence" value="ECO:0007669"/>
    <property type="project" value="InterPro"/>
</dbReference>
<organism evidence="3 4">
    <name type="scientific">Lithocarpus litseifolius</name>
    <dbReference type="NCBI Taxonomy" id="425828"/>
    <lineage>
        <taxon>Eukaryota</taxon>
        <taxon>Viridiplantae</taxon>
        <taxon>Streptophyta</taxon>
        <taxon>Embryophyta</taxon>
        <taxon>Tracheophyta</taxon>
        <taxon>Spermatophyta</taxon>
        <taxon>Magnoliopsida</taxon>
        <taxon>eudicotyledons</taxon>
        <taxon>Gunneridae</taxon>
        <taxon>Pentapetalae</taxon>
        <taxon>rosids</taxon>
        <taxon>fabids</taxon>
        <taxon>Fagales</taxon>
        <taxon>Fagaceae</taxon>
        <taxon>Lithocarpus</taxon>
    </lineage>
</organism>
<gene>
    <name evidence="3" type="ORF">SO802_022884</name>
</gene>
<evidence type="ECO:0000259" key="1">
    <source>
        <dbReference type="Pfam" id="PF13456"/>
    </source>
</evidence>
<dbReference type="PANTHER" id="PTHR47074:SF48">
    <property type="entry name" value="POLYNUCLEOTIDYL TRANSFERASE, RIBONUCLEASE H-LIKE SUPERFAMILY PROTEIN"/>
    <property type="match status" value="1"/>
</dbReference>
<dbReference type="InterPro" id="IPR052929">
    <property type="entry name" value="RNase_H-like_EbsB-rel"/>
</dbReference>
<dbReference type="EMBL" id="JAZDWU010000008">
    <property type="protein sequence ID" value="KAK9993181.1"/>
    <property type="molecule type" value="Genomic_DNA"/>
</dbReference>
<dbReference type="InterPro" id="IPR002156">
    <property type="entry name" value="RNaseH_domain"/>
</dbReference>
<reference evidence="3 4" key="1">
    <citation type="submission" date="2024-01" db="EMBL/GenBank/DDBJ databases">
        <title>A telomere-to-telomere, gap-free genome of sweet tea (Lithocarpus litseifolius).</title>
        <authorList>
            <person name="Zhou J."/>
        </authorList>
    </citation>
    <scope>NUCLEOTIDE SEQUENCE [LARGE SCALE GENOMIC DNA]</scope>
    <source>
        <strain evidence="3">Zhou-2022a</strain>
        <tissue evidence="3">Leaf</tissue>
    </source>
</reference>
<sequence length="246" mass="27482">MWWACKEAIPTKHNLLKRKILNEDRCEQCGMESETTAHALWNCSTLDEIWESTLGFEDQSQLGAPNIMDLINLTHEKRKNVDLLAMWHPPPANCVKLKFDGIVFREFGKAGLGVMVHDCQGNVIASLLEQAPLPFSPIIVEAMAAARAITFSQELGITEFMLEGDSEAVINSLRSTEASLTTYGHLLEFAKSTLVTNKCIAFSHIRRSGNRVAHNLAKHARHVRGLPVWVENIPPHPYDVLFTDPG</sequence>
<dbReference type="Pfam" id="PF13966">
    <property type="entry name" value="zf-RVT"/>
    <property type="match status" value="1"/>
</dbReference>
<dbReference type="InterPro" id="IPR044730">
    <property type="entry name" value="RNase_H-like_dom_plant"/>
</dbReference>
<protein>
    <recommendedName>
        <fullName evidence="5">RNase H type-1 domain-containing protein</fullName>
    </recommendedName>
</protein>
<dbReference type="Pfam" id="PF13456">
    <property type="entry name" value="RVT_3"/>
    <property type="match status" value="1"/>
</dbReference>
<comment type="caution">
    <text evidence="3">The sequence shown here is derived from an EMBL/GenBank/DDBJ whole genome shotgun (WGS) entry which is preliminary data.</text>
</comment>
<dbReference type="GO" id="GO:0003676">
    <property type="term" value="F:nucleic acid binding"/>
    <property type="evidence" value="ECO:0007669"/>
    <property type="project" value="InterPro"/>
</dbReference>
<accession>A0AAW2C4M6</accession>
<dbReference type="InterPro" id="IPR036397">
    <property type="entry name" value="RNaseH_sf"/>
</dbReference>
<dbReference type="AlphaFoldDB" id="A0AAW2C4M6"/>
<evidence type="ECO:0000259" key="2">
    <source>
        <dbReference type="Pfam" id="PF13966"/>
    </source>
</evidence>
<feature type="domain" description="RNase H type-1" evidence="1">
    <location>
        <begin position="99"/>
        <end position="220"/>
    </location>
</feature>
<dbReference type="InterPro" id="IPR026960">
    <property type="entry name" value="RVT-Znf"/>
</dbReference>
<proteinExistence type="predicted"/>
<feature type="domain" description="Reverse transcriptase zinc-binding" evidence="2">
    <location>
        <begin position="1"/>
        <end position="50"/>
    </location>
</feature>
<keyword evidence="4" id="KW-1185">Reference proteome</keyword>
<evidence type="ECO:0008006" key="5">
    <source>
        <dbReference type="Google" id="ProtNLM"/>
    </source>
</evidence>
<dbReference type="Proteomes" id="UP001459277">
    <property type="component" value="Unassembled WGS sequence"/>
</dbReference>
<evidence type="ECO:0000313" key="3">
    <source>
        <dbReference type="EMBL" id="KAK9993181.1"/>
    </source>
</evidence>
<name>A0AAW2C4M6_9ROSI</name>
<dbReference type="CDD" id="cd06222">
    <property type="entry name" value="RNase_H_like"/>
    <property type="match status" value="1"/>
</dbReference>
<dbReference type="InterPro" id="IPR012337">
    <property type="entry name" value="RNaseH-like_sf"/>
</dbReference>
<evidence type="ECO:0000313" key="4">
    <source>
        <dbReference type="Proteomes" id="UP001459277"/>
    </source>
</evidence>
<dbReference type="SUPFAM" id="SSF53098">
    <property type="entry name" value="Ribonuclease H-like"/>
    <property type="match status" value="1"/>
</dbReference>